<name>A0ABP9LZH2_9FLAO</name>
<organism evidence="2 3">
    <name type="scientific">Chryseobacterium ginsengisoli</name>
    <dbReference type="NCBI Taxonomy" id="363853"/>
    <lineage>
        <taxon>Bacteria</taxon>
        <taxon>Pseudomonadati</taxon>
        <taxon>Bacteroidota</taxon>
        <taxon>Flavobacteriia</taxon>
        <taxon>Flavobacteriales</taxon>
        <taxon>Weeksellaceae</taxon>
        <taxon>Chryseobacterium group</taxon>
        <taxon>Chryseobacterium</taxon>
    </lineage>
</organism>
<feature type="signal peptide" evidence="1">
    <location>
        <begin position="1"/>
        <end position="20"/>
    </location>
</feature>
<feature type="chain" id="PRO_5047439523" evidence="1">
    <location>
        <begin position="21"/>
        <end position="216"/>
    </location>
</feature>
<keyword evidence="3" id="KW-1185">Reference proteome</keyword>
<accession>A0ABP9LZH2</accession>
<evidence type="ECO:0000313" key="2">
    <source>
        <dbReference type="EMBL" id="GAA5086347.1"/>
    </source>
</evidence>
<evidence type="ECO:0000256" key="1">
    <source>
        <dbReference type="SAM" id="SignalP"/>
    </source>
</evidence>
<dbReference type="Proteomes" id="UP001500353">
    <property type="component" value="Unassembled WGS sequence"/>
</dbReference>
<evidence type="ECO:0000313" key="3">
    <source>
        <dbReference type="Proteomes" id="UP001500353"/>
    </source>
</evidence>
<comment type="caution">
    <text evidence="2">The sequence shown here is derived from an EMBL/GenBank/DDBJ whole genome shotgun (WGS) entry which is preliminary data.</text>
</comment>
<proteinExistence type="predicted"/>
<reference evidence="3" key="1">
    <citation type="journal article" date="2019" name="Int. J. Syst. Evol. Microbiol.">
        <title>The Global Catalogue of Microorganisms (GCM) 10K type strain sequencing project: providing services to taxonomists for standard genome sequencing and annotation.</title>
        <authorList>
            <consortium name="The Broad Institute Genomics Platform"/>
            <consortium name="The Broad Institute Genome Sequencing Center for Infectious Disease"/>
            <person name="Wu L."/>
            <person name="Ma J."/>
        </authorList>
    </citation>
    <scope>NUCLEOTIDE SEQUENCE [LARGE SCALE GENOMIC DNA]</scope>
    <source>
        <strain evidence="3">JCM 18019</strain>
    </source>
</reference>
<protein>
    <submittedName>
        <fullName evidence="2">Uncharacterized protein</fullName>
    </submittedName>
</protein>
<dbReference type="EMBL" id="BAABHX010000001">
    <property type="protein sequence ID" value="GAA5086347.1"/>
    <property type="molecule type" value="Genomic_DNA"/>
</dbReference>
<keyword evidence="1" id="KW-0732">Signal</keyword>
<sequence>MKKFLLTATMLVGFVAIAQAQQGRVGINTTTPAATLDVVGTPADATKPDALLVPRLTRGQLQAKDAVYTSVQNGALAFVSSIADGAATGKAINVTAVGFYYYDGATTNTWIAVGGGGTPVTGPTFRTIASGSTAAILATDVGNCVILNATTLSTVTLPTPTPAMSGKTIKIFETSGGVSPTISSTDYKSTGAGIIVNSTGISLITDGISWFSDSLQ</sequence>
<gene>
    <name evidence="2" type="ORF">GCM10023210_08090</name>
</gene>
<dbReference type="RefSeq" id="WP_345200474.1">
    <property type="nucleotide sequence ID" value="NZ_BAABHX010000001.1"/>
</dbReference>